<dbReference type="InterPro" id="IPR002901">
    <property type="entry name" value="MGlyc_endo_b_GlcNAc-like_dom"/>
</dbReference>
<feature type="compositionally biased region" description="Low complexity" evidence="1">
    <location>
        <begin position="439"/>
        <end position="454"/>
    </location>
</feature>
<feature type="compositionally biased region" description="Basic and acidic residues" evidence="1">
    <location>
        <begin position="597"/>
        <end position="610"/>
    </location>
</feature>
<sequence length="770" mass="81385">MRKSKLLICALFMSLILTALPGMESYAAGETGESAAQTDLQDENGQRLETVTAMDENGNIYEVGDSDGTVGESAAEDGSEEGTDAESGISLFSARSAAVSMKVVNFNTKSNATTDFTYSGGSGYTNGDYGADAAYLGTDGSGDIRFMLAGVTGTVKKSEVEVVDYSSVADNVSYYEVSGGQLIHYISYNLNEGPSSSINNGPAPSYLSEGVKYFSYDGHYFYEDYKTMLNDYQSGSNGASAVNCGNAFYNYFQFLDMNSSTNYSGDELDSILSSKISSSSSKLLGTGTLFVKYQNKYSVNALLSLGIAVNESAWGTSSICMDKNNLFGLNAVDTSPGQSANYFASVEDCIREFMSEWMADGYLSSSDWRNHGELLGNKGEGINVSYASDPYWGEKAAAIAWELDAAGGSHDYLGISSGSGNESSEDNTDTPSEDNMPPSDAGGTDDANDSSAADNDSDTDDPSEEDSDSEADSSVDTGNGSETENPTDANEPSDTNDPTDANEPSDTNDPTDTNEPSDTNDPTDTNEPSDTGTPSEEENDSETDGGVDEENGSEAEDPTDANEPSDANDPADTNEPIDTNKPVDTDTPSDESSNSGADKKPADTPADRQLADIDHGVSVSGRFSEDAALNVQAVEPNTDQYATYVTADPVKGKVVLGVYDITLTGTLEGEAQLTFRVGTEYNGRNVIILHYADDGSYETYKAAVENGQVTISVKGFSPYVIALDDANSSRSIENKAPQTGDTAEPGIWIALMGMAIVLGAAAIFKKRAVR</sequence>
<reference evidence="5" key="1">
    <citation type="submission" date="2019-07" db="EMBL/GenBank/DDBJ databases">
        <authorList>
            <person name="Wongkuna S."/>
            <person name="Scaria J."/>
        </authorList>
    </citation>
    <scope>NUCLEOTIDE SEQUENCE [LARGE SCALE GENOMIC DNA]</scope>
    <source>
        <strain evidence="5">SW178</strain>
    </source>
</reference>
<keyword evidence="2" id="KW-0812">Transmembrane</keyword>
<feature type="compositionally biased region" description="Acidic residues" evidence="1">
    <location>
        <begin position="74"/>
        <end position="84"/>
    </location>
</feature>
<feature type="compositionally biased region" description="Polar residues" evidence="1">
    <location>
        <begin position="475"/>
        <end position="534"/>
    </location>
</feature>
<dbReference type="GO" id="GO:0004040">
    <property type="term" value="F:amidase activity"/>
    <property type="evidence" value="ECO:0007669"/>
    <property type="project" value="InterPro"/>
</dbReference>
<keyword evidence="2" id="KW-1133">Transmembrane helix</keyword>
<feature type="compositionally biased region" description="Acidic residues" evidence="1">
    <location>
        <begin position="423"/>
        <end position="432"/>
    </location>
</feature>
<organism evidence="5 6">
    <name type="scientific">Mediterraneibacter catenae</name>
    <dbReference type="NCBI Taxonomy" id="2594882"/>
    <lineage>
        <taxon>Bacteria</taxon>
        <taxon>Bacillati</taxon>
        <taxon>Bacillota</taxon>
        <taxon>Clostridia</taxon>
        <taxon>Lachnospirales</taxon>
        <taxon>Lachnospiraceae</taxon>
        <taxon>Mediterraneibacter</taxon>
    </lineage>
</organism>
<feature type="region of interest" description="Disordered" evidence="1">
    <location>
        <begin position="62"/>
        <end position="86"/>
    </location>
</feature>
<dbReference type="Proteomes" id="UP000322025">
    <property type="component" value="Unassembled WGS sequence"/>
</dbReference>
<feature type="signal peptide" evidence="3">
    <location>
        <begin position="1"/>
        <end position="19"/>
    </location>
</feature>
<dbReference type="OrthoDB" id="9816557at2"/>
<evidence type="ECO:0000256" key="3">
    <source>
        <dbReference type="SAM" id="SignalP"/>
    </source>
</evidence>
<evidence type="ECO:0000256" key="2">
    <source>
        <dbReference type="SAM" id="Phobius"/>
    </source>
</evidence>
<dbReference type="RefSeq" id="WP_150311306.1">
    <property type="nucleotide sequence ID" value="NZ_VMSO01000018.1"/>
</dbReference>
<feature type="region of interest" description="Disordered" evidence="1">
    <location>
        <begin position="414"/>
        <end position="610"/>
    </location>
</feature>
<comment type="caution">
    <text evidence="5">The sequence shown here is derived from an EMBL/GenBank/DDBJ whole genome shotgun (WGS) entry which is preliminary data.</text>
</comment>
<feature type="domain" description="Mannosyl-glycoprotein endo-beta-N-acetylglucosamidase-like" evidence="4">
    <location>
        <begin position="275"/>
        <end position="411"/>
    </location>
</feature>
<dbReference type="AlphaFoldDB" id="A0A5M9I0L5"/>
<feature type="compositionally biased region" description="Acidic residues" evidence="1">
    <location>
        <begin position="535"/>
        <end position="560"/>
    </location>
</feature>
<keyword evidence="3" id="KW-0732">Signal</keyword>
<dbReference type="Pfam" id="PF01832">
    <property type="entry name" value="Glucosaminidase"/>
    <property type="match status" value="1"/>
</dbReference>
<dbReference type="Gene3D" id="1.10.530.10">
    <property type="match status" value="1"/>
</dbReference>
<evidence type="ECO:0000313" key="5">
    <source>
        <dbReference type="EMBL" id="KAA8500725.1"/>
    </source>
</evidence>
<feature type="chain" id="PRO_5039217647" evidence="3">
    <location>
        <begin position="20"/>
        <end position="770"/>
    </location>
</feature>
<evidence type="ECO:0000313" key="6">
    <source>
        <dbReference type="Proteomes" id="UP000322025"/>
    </source>
</evidence>
<proteinExistence type="predicted"/>
<dbReference type="SMART" id="SM00047">
    <property type="entry name" value="LYZ2"/>
    <property type="match status" value="1"/>
</dbReference>
<keyword evidence="2" id="KW-0472">Membrane</keyword>
<name>A0A5M9I0L5_9FIRM</name>
<protein>
    <submittedName>
        <fullName evidence="5">Glucosaminidase</fullName>
    </submittedName>
</protein>
<feature type="transmembrane region" description="Helical" evidence="2">
    <location>
        <begin position="746"/>
        <end position="764"/>
    </location>
</feature>
<accession>A0A5M9I0L5</accession>
<evidence type="ECO:0000259" key="4">
    <source>
        <dbReference type="SMART" id="SM00047"/>
    </source>
</evidence>
<feature type="compositionally biased region" description="Acidic residues" evidence="1">
    <location>
        <begin position="455"/>
        <end position="473"/>
    </location>
</feature>
<dbReference type="EMBL" id="VMSO01000018">
    <property type="protein sequence ID" value="KAA8500725.1"/>
    <property type="molecule type" value="Genomic_DNA"/>
</dbReference>
<gene>
    <name evidence="5" type="ORF">FNY66_12100</name>
</gene>
<keyword evidence="6" id="KW-1185">Reference proteome</keyword>
<evidence type="ECO:0000256" key="1">
    <source>
        <dbReference type="SAM" id="MobiDB-lite"/>
    </source>
</evidence>